<reference evidence="1 2" key="1">
    <citation type="journal article" date="2012" name="New Phytol.">
        <title>Insight into trade-off between wood decay and parasitism from the genome of a fungal forest pathogen.</title>
        <authorList>
            <person name="Olson A."/>
            <person name="Aerts A."/>
            <person name="Asiegbu F."/>
            <person name="Belbahri L."/>
            <person name="Bouzid O."/>
            <person name="Broberg A."/>
            <person name="Canback B."/>
            <person name="Coutinho P.M."/>
            <person name="Cullen D."/>
            <person name="Dalman K."/>
            <person name="Deflorio G."/>
            <person name="van Diepen L.T."/>
            <person name="Dunand C."/>
            <person name="Duplessis S."/>
            <person name="Durling M."/>
            <person name="Gonthier P."/>
            <person name="Grimwood J."/>
            <person name="Fossdal C.G."/>
            <person name="Hansson D."/>
            <person name="Henrissat B."/>
            <person name="Hietala A."/>
            <person name="Himmelstrand K."/>
            <person name="Hoffmeister D."/>
            <person name="Hogberg N."/>
            <person name="James T.Y."/>
            <person name="Karlsson M."/>
            <person name="Kohler A."/>
            <person name="Kues U."/>
            <person name="Lee Y.H."/>
            <person name="Lin Y.C."/>
            <person name="Lind M."/>
            <person name="Lindquist E."/>
            <person name="Lombard V."/>
            <person name="Lucas S."/>
            <person name="Lunden K."/>
            <person name="Morin E."/>
            <person name="Murat C."/>
            <person name="Park J."/>
            <person name="Raffaello T."/>
            <person name="Rouze P."/>
            <person name="Salamov A."/>
            <person name="Schmutz J."/>
            <person name="Solheim H."/>
            <person name="Stahlberg J."/>
            <person name="Velez H."/>
            <person name="de Vries R.P."/>
            <person name="Wiebenga A."/>
            <person name="Woodward S."/>
            <person name="Yakovlev I."/>
            <person name="Garbelotto M."/>
            <person name="Martin F."/>
            <person name="Grigoriev I.V."/>
            <person name="Stenlid J."/>
        </authorList>
    </citation>
    <scope>NUCLEOTIDE SEQUENCE [LARGE SCALE GENOMIC DNA]</scope>
    <source>
        <strain evidence="1 2">TC 32-1</strain>
    </source>
</reference>
<dbReference type="Proteomes" id="UP000030671">
    <property type="component" value="Unassembled WGS sequence"/>
</dbReference>
<name>W4JMB3_HETIT</name>
<dbReference type="RefSeq" id="XP_009553185.1">
    <property type="nucleotide sequence ID" value="XM_009554890.1"/>
</dbReference>
<dbReference type="HOGENOM" id="CLU_1343418_0_0_1"/>
<accession>W4JMB3</accession>
<sequence length="204" mass="22746">MEQHSPSLPSATLDDLDDVGTEFATQQAMTLQARPSLRERVNNTLEINVRGRTKTRNAVLPVRAVTPRLHRRNTAEVEIDEHLSRLGQGLFVGFILKGRPLPSNIPIIAHYKDDSGREFTHTVCVLTAEEALALKVFDKRTYGATKTCEHQLWLTLKQEKEEGAIKAHKEGMNAVGLTTEQMVSAMKFIQSASLSAGMPEMYAY</sequence>
<evidence type="ECO:0000313" key="2">
    <source>
        <dbReference type="Proteomes" id="UP000030671"/>
    </source>
</evidence>
<dbReference type="KEGG" id="hir:HETIRDRAFT_456254"/>
<proteinExistence type="predicted"/>
<dbReference type="EMBL" id="KI925467">
    <property type="protein sequence ID" value="ETW74692.1"/>
    <property type="molecule type" value="Genomic_DNA"/>
</dbReference>
<dbReference type="GeneID" id="20676722"/>
<evidence type="ECO:0000313" key="1">
    <source>
        <dbReference type="EMBL" id="ETW74692.1"/>
    </source>
</evidence>
<protein>
    <submittedName>
        <fullName evidence="1">Uncharacterized protein</fullName>
    </submittedName>
</protein>
<organism evidence="1 2">
    <name type="scientific">Heterobasidion irregulare (strain TC 32-1)</name>
    <dbReference type="NCBI Taxonomy" id="747525"/>
    <lineage>
        <taxon>Eukaryota</taxon>
        <taxon>Fungi</taxon>
        <taxon>Dikarya</taxon>
        <taxon>Basidiomycota</taxon>
        <taxon>Agaricomycotina</taxon>
        <taxon>Agaricomycetes</taxon>
        <taxon>Russulales</taxon>
        <taxon>Bondarzewiaceae</taxon>
        <taxon>Heterobasidion</taxon>
        <taxon>Heterobasidion annosum species complex</taxon>
    </lineage>
</organism>
<keyword evidence="2" id="KW-1185">Reference proteome</keyword>
<dbReference type="AlphaFoldDB" id="W4JMB3"/>
<gene>
    <name evidence="1" type="ORF">HETIRDRAFT_456254</name>
</gene>
<dbReference type="InParanoid" id="W4JMB3"/>